<proteinExistence type="predicted"/>
<feature type="region of interest" description="Disordered" evidence="1">
    <location>
        <begin position="71"/>
        <end position="108"/>
    </location>
</feature>
<sequence length="108" mass="11068">MAVVGLVVLALTAVGLVSIPYGEAPAPGSAPAEMRASSGPATKPLGTPANLTGAREHLVAVGLLPHRAPRPMAAHRPPILAPAPATTSIRSPQRFSYRIPESRSPPRA</sequence>
<gene>
    <name evidence="2" type="ORF">D5H75_26415</name>
</gene>
<comment type="caution">
    <text evidence="2">The sequence shown here is derived from an EMBL/GenBank/DDBJ whole genome shotgun (WGS) entry which is preliminary data.</text>
</comment>
<evidence type="ECO:0000256" key="1">
    <source>
        <dbReference type="SAM" id="MobiDB-lite"/>
    </source>
</evidence>
<protein>
    <submittedName>
        <fullName evidence="2">Uncharacterized protein</fullName>
    </submittedName>
</protein>
<organism evidence="2 3">
    <name type="scientific">Bailinhaonella thermotolerans</name>
    <dbReference type="NCBI Taxonomy" id="1070861"/>
    <lineage>
        <taxon>Bacteria</taxon>
        <taxon>Bacillati</taxon>
        <taxon>Actinomycetota</taxon>
        <taxon>Actinomycetes</taxon>
        <taxon>Streptosporangiales</taxon>
        <taxon>Streptosporangiaceae</taxon>
        <taxon>Bailinhaonella</taxon>
    </lineage>
</organism>
<feature type="compositionally biased region" description="Polar residues" evidence="1">
    <location>
        <begin position="85"/>
        <end position="94"/>
    </location>
</feature>
<keyword evidence="3" id="KW-1185">Reference proteome</keyword>
<evidence type="ECO:0000313" key="3">
    <source>
        <dbReference type="Proteomes" id="UP000265768"/>
    </source>
</evidence>
<evidence type="ECO:0000313" key="2">
    <source>
        <dbReference type="EMBL" id="RJL26519.1"/>
    </source>
</evidence>
<reference evidence="2 3" key="1">
    <citation type="submission" date="2018-09" db="EMBL/GenBank/DDBJ databases">
        <title>YIM 75507 draft genome.</title>
        <authorList>
            <person name="Tang S."/>
            <person name="Feng Y."/>
        </authorList>
    </citation>
    <scope>NUCLEOTIDE SEQUENCE [LARGE SCALE GENOMIC DNA]</scope>
    <source>
        <strain evidence="2 3">YIM 75507</strain>
    </source>
</reference>
<dbReference type="AlphaFoldDB" id="A0A3A4AE02"/>
<accession>A0A3A4AE02</accession>
<name>A0A3A4AE02_9ACTN</name>
<dbReference type="Proteomes" id="UP000265768">
    <property type="component" value="Unassembled WGS sequence"/>
</dbReference>
<dbReference type="EMBL" id="QZEY01000012">
    <property type="protein sequence ID" value="RJL26519.1"/>
    <property type="molecule type" value="Genomic_DNA"/>
</dbReference>
<feature type="region of interest" description="Disordered" evidence="1">
    <location>
        <begin position="25"/>
        <end position="50"/>
    </location>
</feature>